<dbReference type="GeneID" id="85008410"/>
<protein>
    <submittedName>
        <fullName evidence="6">LysR substrate binding domain protein</fullName>
    </submittedName>
</protein>
<dbReference type="OrthoDB" id="1652954at2"/>
<dbReference type="InterPro" id="IPR050950">
    <property type="entry name" value="HTH-type_LysR_regulators"/>
</dbReference>
<keyword evidence="4" id="KW-0804">Transcription</keyword>
<dbReference type="GO" id="GO:0003677">
    <property type="term" value="F:DNA binding"/>
    <property type="evidence" value="ECO:0007669"/>
    <property type="project" value="UniProtKB-KW"/>
</dbReference>
<dbReference type="PANTHER" id="PTHR30419">
    <property type="entry name" value="HTH-TYPE TRANSCRIPTIONAL REGULATOR YBHD"/>
    <property type="match status" value="1"/>
</dbReference>
<dbReference type="SUPFAM" id="SSF53850">
    <property type="entry name" value="Periplasmic binding protein-like II"/>
    <property type="match status" value="1"/>
</dbReference>
<dbReference type="Proteomes" id="UP000006001">
    <property type="component" value="Unassembled WGS sequence"/>
</dbReference>
<dbReference type="AlphaFoldDB" id="D0WHX2"/>
<dbReference type="InterPro" id="IPR000847">
    <property type="entry name" value="LysR_HTH_N"/>
</dbReference>
<dbReference type="STRING" id="649764.HMPREF0762_01444"/>
<keyword evidence="2" id="KW-0805">Transcription regulation</keyword>
<evidence type="ECO:0000256" key="1">
    <source>
        <dbReference type="ARBA" id="ARBA00009437"/>
    </source>
</evidence>
<comment type="similarity">
    <text evidence="1">Belongs to the LysR transcriptional regulatory family.</text>
</comment>
<dbReference type="Pfam" id="PF03466">
    <property type="entry name" value="LysR_substrate"/>
    <property type="match status" value="1"/>
</dbReference>
<dbReference type="CDD" id="cd05466">
    <property type="entry name" value="PBP2_LTTR_substrate"/>
    <property type="match status" value="1"/>
</dbReference>
<dbReference type="Gene3D" id="3.40.190.290">
    <property type="match status" value="1"/>
</dbReference>
<evidence type="ECO:0000313" key="7">
    <source>
        <dbReference type="Proteomes" id="UP000006001"/>
    </source>
</evidence>
<comment type="caution">
    <text evidence="6">The sequence shown here is derived from an EMBL/GenBank/DDBJ whole genome shotgun (WGS) entry which is preliminary data.</text>
</comment>
<evidence type="ECO:0000313" key="6">
    <source>
        <dbReference type="EMBL" id="EEZ60919.1"/>
    </source>
</evidence>
<reference evidence="6" key="1">
    <citation type="submission" date="2009-10" db="EMBL/GenBank/DDBJ databases">
        <authorList>
            <person name="Weinstock G."/>
            <person name="Sodergren E."/>
            <person name="Clifton S."/>
            <person name="Fulton L."/>
            <person name="Fulton B."/>
            <person name="Courtney L."/>
            <person name="Fronick C."/>
            <person name="Harrison M."/>
            <person name="Strong C."/>
            <person name="Farmer C."/>
            <person name="Delahaunty K."/>
            <person name="Markovic C."/>
            <person name="Hall O."/>
            <person name="Minx P."/>
            <person name="Tomlinson C."/>
            <person name="Mitreva M."/>
            <person name="Nelson J."/>
            <person name="Hou S."/>
            <person name="Wollam A."/>
            <person name="Pepin K.H."/>
            <person name="Johnson M."/>
            <person name="Bhonagiri V."/>
            <person name="Nash W.E."/>
            <person name="Warren W."/>
            <person name="Chinwalla A."/>
            <person name="Mardis E.R."/>
            <person name="Wilson R.K."/>
        </authorList>
    </citation>
    <scope>NUCLEOTIDE SEQUENCE [LARGE SCALE GENOMIC DNA]</scope>
    <source>
        <strain evidence="6">ATCC 700122</strain>
    </source>
</reference>
<name>D0WHX2_SLAES</name>
<dbReference type="RefSeq" id="WP_006362703.1">
    <property type="nucleotide sequence ID" value="NZ_GG700631.1"/>
</dbReference>
<evidence type="ECO:0000256" key="2">
    <source>
        <dbReference type="ARBA" id="ARBA00023015"/>
    </source>
</evidence>
<evidence type="ECO:0000256" key="4">
    <source>
        <dbReference type="ARBA" id="ARBA00023163"/>
    </source>
</evidence>
<sequence>MYREQLQYFALAYQLRSFSAAAKKIPMSSQGLAKAVHSLESELEVILFESDSAGRLRPTPQADLLLDFVSVFENNYANLRAEYQAMRAAERHELRVGIGLGILGYLGPDFIQRFRRKHPRIAVRYEELNDCACDIGLKAGRFDIALTVAPYNPDFLTYELYSTPMYFWISAEDELASHDRLHIEDFLDRRISMPGEEFKCNVTLRNMAKDAGIEFGEVYATAEIFRMFDFARTGKGLGFSAKHLVEMDLFARDSSVVALPLEDVTWRFGIAQLSSRKPTPEMKAFTDYCIEAMPA</sequence>
<dbReference type="InterPro" id="IPR036388">
    <property type="entry name" value="WH-like_DNA-bd_sf"/>
</dbReference>
<organism evidence="6 7">
    <name type="scientific">Slackia exigua (strain ATCC 700122 / DSM 15923 / CIP 105133 / JCM 11022 / KCTC 5966 / S-7)</name>
    <dbReference type="NCBI Taxonomy" id="649764"/>
    <lineage>
        <taxon>Bacteria</taxon>
        <taxon>Bacillati</taxon>
        <taxon>Actinomycetota</taxon>
        <taxon>Coriobacteriia</taxon>
        <taxon>Eggerthellales</taxon>
        <taxon>Eggerthellaceae</taxon>
        <taxon>Slackia</taxon>
    </lineage>
</organism>
<evidence type="ECO:0000256" key="3">
    <source>
        <dbReference type="ARBA" id="ARBA00023125"/>
    </source>
</evidence>
<evidence type="ECO:0000259" key="5">
    <source>
        <dbReference type="PROSITE" id="PS50931"/>
    </source>
</evidence>
<dbReference type="GO" id="GO:0003700">
    <property type="term" value="F:DNA-binding transcription factor activity"/>
    <property type="evidence" value="ECO:0007669"/>
    <property type="project" value="InterPro"/>
</dbReference>
<keyword evidence="3" id="KW-0238">DNA-binding</keyword>
<dbReference type="InterPro" id="IPR005119">
    <property type="entry name" value="LysR_subst-bd"/>
</dbReference>
<feature type="domain" description="HTH lysR-type" evidence="5">
    <location>
        <begin position="1"/>
        <end position="59"/>
    </location>
</feature>
<gene>
    <name evidence="6" type="ORF">HMPREF0762_01444</name>
</gene>
<dbReference type="HOGENOM" id="CLU_039613_6_2_11"/>
<dbReference type="PROSITE" id="PS50931">
    <property type="entry name" value="HTH_LYSR"/>
    <property type="match status" value="1"/>
</dbReference>
<dbReference type="InterPro" id="IPR036390">
    <property type="entry name" value="WH_DNA-bd_sf"/>
</dbReference>
<dbReference type="Gene3D" id="1.10.10.10">
    <property type="entry name" value="Winged helix-like DNA-binding domain superfamily/Winged helix DNA-binding domain"/>
    <property type="match status" value="1"/>
</dbReference>
<dbReference type="eggNOG" id="COG0583">
    <property type="taxonomic scope" value="Bacteria"/>
</dbReference>
<accession>D0WHX2</accession>
<dbReference type="SUPFAM" id="SSF46785">
    <property type="entry name" value="Winged helix' DNA-binding domain"/>
    <property type="match status" value="1"/>
</dbReference>
<dbReference type="GO" id="GO:0005829">
    <property type="term" value="C:cytosol"/>
    <property type="evidence" value="ECO:0007669"/>
    <property type="project" value="TreeGrafter"/>
</dbReference>
<dbReference type="EMBL" id="ACUX02000014">
    <property type="protein sequence ID" value="EEZ60919.1"/>
    <property type="molecule type" value="Genomic_DNA"/>
</dbReference>
<dbReference type="Pfam" id="PF00126">
    <property type="entry name" value="HTH_1"/>
    <property type="match status" value="1"/>
</dbReference>
<proteinExistence type="inferred from homology"/>
<keyword evidence="7" id="KW-1185">Reference proteome</keyword>